<proteinExistence type="predicted"/>
<reference evidence="2" key="1">
    <citation type="submission" date="2021-02" db="EMBL/GenBank/DDBJ databases">
        <title>Genome sequence Cadophora malorum strain M34.</title>
        <authorList>
            <person name="Stefanovic E."/>
            <person name="Vu D."/>
            <person name="Scully C."/>
            <person name="Dijksterhuis J."/>
            <person name="Roader J."/>
            <person name="Houbraken J."/>
        </authorList>
    </citation>
    <scope>NUCLEOTIDE SEQUENCE</scope>
    <source>
        <strain evidence="2">M34</strain>
    </source>
</reference>
<dbReference type="Proteomes" id="UP000664132">
    <property type="component" value="Unassembled WGS sequence"/>
</dbReference>
<name>A0A8H7TDS0_9HELO</name>
<keyword evidence="1" id="KW-0175">Coiled coil</keyword>
<feature type="coiled-coil region" evidence="1">
    <location>
        <begin position="43"/>
        <end position="81"/>
    </location>
</feature>
<dbReference type="OrthoDB" id="3538495at2759"/>
<accession>A0A8H7TDS0</accession>
<evidence type="ECO:0000313" key="3">
    <source>
        <dbReference type="Proteomes" id="UP000664132"/>
    </source>
</evidence>
<evidence type="ECO:0000256" key="1">
    <source>
        <dbReference type="SAM" id="Coils"/>
    </source>
</evidence>
<organism evidence="2 3">
    <name type="scientific">Cadophora malorum</name>
    <dbReference type="NCBI Taxonomy" id="108018"/>
    <lineage>
        <taxon>Eukaryota</taxon>
        <taxon>Fungi</taxon>
        <taxon>Dikarya</taxon>
        <taxon>Ascomycota</taxon>
        <taxon>Pezizomycotina</taxon>
        <taxon>Leotiomycetes</taxon>
        <taxon>Helotiales</taxon>
        <taxon>Ploettnerulaceae</taxon>
        <taxon>Cadophora</taxon>
    </lineage>
</organism>
<protein>
    <submittedName>
        <fullName evidence="2">Uncharacterized protein</fullName>
    </submittedName>
</protein>
<keyword evidence="3" id="KW-1185">Reference proteome</keyword>
<sequence>MGERSVYRHALKYCDNYEYAQTIAEQAEEAEKDAYIKWLEATVRRLDEDFAHGQQENADLRERHKAEIETLQEQLNESKALQKQMKPFADVGIAIRLRYIDKTRRQPSINNTFVADGNRAAHEANLAADMALFDAGILPDNGEHARIFEELYGCRLITMRKFPKSLARAVACRKSWEGEVNRGRPNPGLQELVQYGEMLYSALKEASERARVAAVAEKLTFEEFTESTAKKLDEDERSWVLVE</sequence>
<comment type="caution">
    <text evidence="2">The sequence shown here is derived from an EMBL/GenBank/DDBJ whole genome shotgun (WGS) entry which is preliminary data.</text>
</comment>
<dbReference type="AlphaFoldDB" id="A0A8H7TDS0"/>
<evidence type="ECO:0000313" key="2">
    <source>
        <dbReference type="EMBL" id="KAG4416948.1"/>
    </source>
</evidence>
<dbReference type="EMBL" id="JAFJYH010000169">
    <property type="protein sequence ID" value="KAG4416948.1"/>
    <property type="molecule type" value="Genomic_DNA"/>
</dbReference>
<gene>
    <name evidence="2" type="ORF">IFR04_009892</name>
</gene>